<gene>
    <name evidence="2" type="ORF">SKAU_G00380530</name>
</gene>
<reference evidence="2" key="1">
    <citation type="journal article" date="2023" name="Science">
        <title>Genome structures resolve the early diversification of teleost fishes.</title>
        <authorList>
            <person name="Parey E."/>
            <person name="Louis A."/>
            <person name="Montfort J."/>
            <person name="Bouchez O."/>
            <person name="Roques C."/>
            <person name="Iampietro C."/>
            <person name="Lluch J."/>
            <person name="Castinel A."/>
            <person name="Donnadieu C."/>
            <person name="Desvignes T."/>
            <person name="Floi Bucao C."/>
            <person name="Jouanno E."/>
            <person name="Wen M."/>
            <person name="Mejri S."/>
            <person name="Dirks R."/>
            <person name="Jansen H."/>
            <person name="Henkel C."/>
            <person name="Chen W.J."/>
            <person name="Zahm M."/>
            <person name="Cabau C."/>
            <person name="Klopp C."/>
            <person name="Thompson A.W."/>
            <person name="Robinson-Rechavi M."/>
            <person name="Braasch I."/>
            <person name="Lecointre G."/>
            <person name="Bobe J."/>
            <person name="Postlethwait J.H."/>
            <person name="Berthelot C."/>
            <person name="Roest Crollius H."/>
            <person name="Guiguen Y."/>
        </authorList>
    </citation>
    <scope>NUCLEOTIDE SEQUENCE</scope>
    <source>
        <strain evidence="2">WJC10195</strain>
    </source>
</reference>
<evidence type="ECO:0000313" key="2">
    <source>
        <dbReference type="EMBL" id="KAJ8336833.1"/>
    </source>
</evidence>
<sequence>MGCNPERRSRRGGMSGEIQRGIAANPVRGTASSRFLHGSVPTAPPQPRPERARNVHGFTQVRNSAFFRAHLRLALRAVRFTQNSQCRCLTAYTPHCT</sequence>
<dbReference type="EMBL" id="JAINUF010000019">
    <property type="protein sequence ID" value="KAJ8336833.1"/>
    <property type="molecule type" value="Genomic_DNA"/>
</dbReference>
<protein>
    <submittedName>
        <fullName evidence="2">Uncharacterized protein</fullName>
    </submittedName>
</protein>
<feature type="region of interest" description="Disordered" evidence="1">
    <location>
        <begin position="1"/>
        <end position="52"/>
    </location>
</feature>
<dbReference type="AlphaFoldDB" id="A0A9Q1EDJ8"/>
<comment type="caution">
    <text evidence="2">The sequence shown here is derived from an EMBL/GenBank/DDBJ whole genome shotgun (WGS) entry which is preliminary data.</text>
</comment>
<keyword evidence="3" id="KW-1185">Reference proteome</keyword>
<name>A0A9Q1EDJ8_SYNKA</name>
<organism evidence="2 3">
    <name type="scientific">Synaphobranchus kaupii</name>
    <name type="common">Kaup's arrowtooth eel</name>
    <dbReference type="NCBI Taxonomy" id="118154"/>
    <lineage>
        <taxon>Eukaryota</taxon>
        <taxon>Metazoa</taxon>
        <taxon>Chordata</taxon>
        <taxon>Craniata</taxon>
        <taxon>Vertebrata</taxon>
        <taxon>Euteleostomi</taxon>
        <taxon>Actinopterygii</taxon>
        <taxon>Neopterygii</taxon>
        <taxon>Teleostei</taxon>
        <taxon>Anguilliformes</taxon>
        <taxon>Synaphobranchidae</taxon>
        <taxon>Synaphobranchus</taxon>
    </lineage>
</organism>
<evidence type="ECO:0000256" key="1">
    <source>
        <dbReference type="SAM" id="MobiDB-lite"/>
    </source>
</evidence>
<dbReference type="Proteomes" id="UP001152622">
    <property type="component" value="Chromosome 19"/>
</dbReference>
<evidence type="ECO:0000313" key="3">
    <source>
        <dbReference type="Proteomes" id="UP001152622"/>
    </source>
</evidence>
<accession>A0A9Q1EDJ8</accession>
<proteinExistence type="predicted"/>